<evidence type="ECO:0000256" key="4">
    <source>
        <dbReference type="ARBA" id="ARBA00022679"/>
    </source>
</evidence>
<keyword evidence="4" id="KW-0808">Transferase</keyword>
<organism evidence="9 10">
    <name type="scientific">Sunxiuqinia elliptica</name>
    <dbReference type="NCBI Taxonomy" id="655355"/>
    <lineage>
        <taxon>Bacteria</taxon>
        <taxon>Pseudomonadati</taxon>
        <taxon>Bacteroidota</taxon>
        <taxon>Bacteroidia</taxon>
        <taxon>Marinilabiliales</taxon>
        <taxon>Prolixibacteraceae</taxon>
        <taxon>Sunxiuqinia</taxon>
    </lineage>
</organism>
<dbReference type="InterPro" id="IPR004358">
    <property type="entry name" value="Sig_transdc_His_kin-like_C"/>
</dbReference>
<dbReference type="InterPro" id="IPR003661">
    <property type="entry name" value="HisK_dim/P_dom"/>
</dbReference>
<comment type="caution">
    <text evidence="9">The sequence shown here is derived from an EMBL/GenBank/DDBJ whole genome shotgun (WGS) entry which is preliminary data.</text>
</comment>
<dbReference type="Pfam" id="PF00512">
    <property type="entry name" value="HisKA"/>
    <property type="match status" value="1"/>
</dbReference>
<dbReference type="Gene3D" id="1.10.287.130">
    <property type="match status" value="1"/>
</dbReference>
<dbReference type="PANTHER" id="PTHR45453:SF1">
    <property type="entry name" value="PHOSPHATE REGULON SENSOR PROTEIN PHOR"/>
    <property type="match status" value="1"/>
</dbReference>
<dbReference type="PRINTS" id="PR00344">
    <property type="entry name" value="BCTRLSENSOR"/>
</dbReference>
<accession>A0A4R6H856</accession>
<evidence type="ECO:0000259" key="8">
    <source>
        <dbReference type="PROSITE" id="PS50109"/>
    </source>
</evidence>
<dbReference type="InterPro" id="IPR036890">
    <property type="entry name" value="HATPase_C_sf"/>
</dbReference>
<evidence type="ECO:0000313" key="10">
    <source>
        <dbReference type="Proteomes" id="UP000294848"/>
    </source>
</evidence>
<dbReference type="InterPro" id="IPR005467">
    <property type="entry name" value="His_kinase_dom"/>
</dbReference>
<evidence type="ECO:0000256" key="6">
    <source>
        <dbReference type="ARBA" id="ARBA00023012"/>
    </source>
</evidence>
<feature type="transmembrane region" description="Helical" evidence="7">
    <location>
        <begin position="12"/>
        <end position="30"/>
    </location>
</feature>
<keyword evidence="7" id="KW-1133">Transmembrane helix</keyword>
<dbReference type="InterPro" id="IPR003594">
    <property type="entry name" value="HATPase_dom"/>
</dbReference>
<evidence type="ECO:0000256" key="2">
    <source>
        <dbReference type="ARBA" id="ARBA00012438"/>
    </source>
</evidence>
<keyword evidence="6" id="KW-0902">Two-component regulatory system</keyword>
<dbReference type="CDD" id="cd00082">
    <property type="entry name" value="HisKA"/>
    <property type="match status" value="1"/>
</dbReference>
<dbReference type="RefSeq" id="WP_133463977.1">
    <property type="nucleotide sequence ID" value="NZ_SNWI01000002.1"/>
</dbReference>
<dbReference type="SUPFAM" id="SSF55874">
    <property type="entry name" value="ATPase domain of HSP90 chaperone/DNA topoisomerase II/histidine kinase"/>
    <property type="match status" value="1"/>
</dbReference>
<feature type="transmembrane region" description="Helical" evidence="7">
    <location>
        <begin position="169"/>
        <end position="188"/>
    </location>
</feature>
<dbReference type="GO" id="GO:0005886">
    <property type="term" value="C:plasma membrane"/>
    <property type="evidence" value="ECO:0007669"/>
    <property type="project" value="TreeGrafter"/>
</dbReference>
<evidence type="ECO:0000313" key="9">
    <source>
        <dbReference type="EMBL" id="TDO03695.1"/>
    </source>
</evidence>
<evidence type="ECO:0000256" key="3">
    <source>
        <dbReference type="ARBA" id="ARBA00022553"/>
    </source>
</evidence>
<dbReference type="GO" id="GO:0004721">
    <property type="term" value="F:phosphoprotein phosphatase activity"/>
    <property type="evidence" value="ECO:0007669"/>
    <property type="project" value="TreeGrafter"/>
</dbReference>
<gene>
    <name evidence="9" type="ORF">DET52_10225</name>
</gene>
<comment type="catalytic activity">
    <reaction evidence="1">
        <text>ATP + protein L-histidine = ADP + protein N-phospho-L-histidine.</text>
        <dbReference type="EC" id="2.7.13.3"/>
    </reaction>
</comment>
<dbReference type="Proteomes" id="UP000294848">
    <property type="component" value="Unassembled WGS sequence"/>
</dbReference>
<dbReference type="SMART" id="SM00388">
    <property type="entry name" value="HisKA"/>
    <property type="match status" value="1"/>
</dbReference>
<dbReference type="Pfam" id="PF02518">
    <property type="entry name" value="HATPase_c"/>
    <property type="match status" value="1"/>
</dbReference>
<dbReference type="SMART" id="SM00387">
    <property type="entry name" value="HATPase_c"/>
    <property type="match status" value="1"/>
</dbReference>
<dbReference type="PROSITE" id="PS50109">
    <property type="entry name" value="HIS_KIN"/>
    <property type="match status" value="1"/>
</dbReference>
<dbReference type="AlphaFoldDB" id="A0A4R6H856"/>
<keyword evidence="5 9" id="KW-0418">Kinase</keyword>
<keyword evidence="7" id="KW-0812">Transmembrane</keyword>
<dbReference type="GO" id="GO:0016036">
    <property type="term" value="P:cellular response to phosphate starvation"/>
    <property type="evidence" value="ECO:0007669"/>
    <property type="project" value="TreeGrafter"/>
</dbReference>
<protein>
    <recommendedName>
        <fullName evidence="2">histidine kinase</fullName>
        <ecNumber evidence="2">2.7.13.3</ecNumber>
    </recommendedName>
</protein>
<dbReference type="InterPro" id="IPR036097">
    <property type="entry name" value="HisK_dim/P_sf"/>
</dbReference>
<dbReference type="PANTHER" id="PTHR45453">
    <property type="entry name" value="PHOSPHATE REGULON SENSOR PROTEIN PHOR"/>
    <property type="match status" value="1"/>
</dbReference>
<keyword evidence="7" id="KW-0472">Membrane</keyword>
<dbReference type="FunFam" id="3.30.565.10:FF:000006">
    <property type="entry name" value="Sensor histidine kinase WalK"/>
    <property type="match status" value="1"/>
</dbReference>
<dbReference type="EC" id="2.7.13.3" evidence="2"/>
<proteinExistence type="predicted"/>
<keyword evidence="3" id="KW-0597">Phosphoprotein</keyword>
<dbReference type="InterPro" id="IPR050351">
    <property type="entry name" value="BphY/WalK/GraS-like"/>
</dbReference>
<dbReference type="SUPFAM" id="SSF47384">
    <property type="entry name" value="Homodimeric domain of signal transducing histidine kinase"/>
    <property type="match status" value="1"/>
</dbReference>
<feature type="domain" description="Histidine kinase" evidence="8">
    <location>
        <begin position="373"/>
        <end position="590"/>
    </location>
</feature>
<dbReference type="EMBL" id="SNWI01000002">
    <property type="protein sequence ID" value="TDO03695.1"/>
    <property type="molecule type" value="Genomic_DNA"/>
</dbReference>
<evidence type="ECO:0000256" key="1">
    <source>
        <dbReference type="ARBA" id="ARBA00000085"/>
    </source>
</evidence>
<reference evidence="9 10" key="1">
    <citation type="submission" date="2019-03" db="EMBL/GenBank/DDBJ databases">
        <title>Freshwater and sediment microbial communities from various areas in North America, analyzing microbe dynamics in response to fracking.</title>
        <authorList>
            <person name="Lamendella R."/>
        </authorList>
    </citation>
    <scope>NUCLEOTIDE SEQUENCE [LARGE SCALE GENOMIC DNA]</scope>
    <source>
        <strain evidence="9 10">114D</strain>
    </source>
</reference>
<name>A0A4R6H856_9BACT</name>
<dbReference type="OrthoDB" id="9813151at2"/>
<evidence type="ECO:0000256" key="5">
    <source>
        <dbReference type="ARBA" id="ARBA00022777"/>
    </source>
</evidence>
<dbReference type="GO" id="GO:0000155">
    <property type="term" value="F:phosphorelay sensor kinase activity"/>
    <property type="evidence" value="ECO:0007669"/>
    <property type="project" value="InterPro"/>
</dbReference>
<dbReference type="Gene3D" id="3.30.565.10">
    <property type="entry name" value="Histidine kinase-like ATPase, C-terminal domain"/>
    <property type="match status" value="1"/>
</dbReference>
<sequence length="590" mass="69044">MVLRRRTYKQRIFIYFLAAFSFFMVAILAFQFNREKRYRTDQLENTLNNIAGFTHQYIEHYDIMDTRNFARMDTIKYLIPDKNTRVTVINRKGGVLYDSFVSDYGEMENHLMRPEVQKALYSETGGNIRHSETTGQDFYYFARYYDGYFIRCAVVYDIEIENFLKTERVFIFFMLALFVIMWGLLSVVTNRLGKFVNKLRDFAVRAARNEMIDPNLEFVDSEFGDIQRQIIEIYSGLQKTKEDLTAEKERLFNHLNALHEGIAFFQPNKEKILANSHFIQYINLISERSSISAEMLFEIEDFKSLVYEIEKYLKPDYVINPKDLPQFAVTLSKNERYFQVQSIVFPDKSFEVLISDITKPEKRRLLKQQLTSNIAHELKTPLASIKGYLETILNNKNLPKEKLDYFIERAFIQSERLNDLLNDISLLNNIEDAGDLFELKDVHLRPLVMDVIENLESRLNEKNILVQVSIDDRAMVYGNDSLLSSIFQNFIENTINYAGENVNVQIKQYLEDEKFYYLSYSDSGKGIPEKHLARIFERFYRADEGRTREKGGTGLGLSIVKNAVQLHKGEISVRNKPEGGLEFLFSLAKG</sequence>
<evidence type="ECO:0000256" key="7">
    <source>
        <dbReference type="SAM" id="Phobius"/>
    </source>
</evidence>